<evidence type="ECO:0000256" key="2">
    <source>
        <dbReference type="ARBA" id="ARBA00023239"/>
    </source>
</evidence>
<protein>
    <recommendedName>
        <fullName evidence="5">Enoyl-CoA hydratase</fullName>
    </recommendedName>
</protein>
<evidence type="ECO:0000313" key="3">
    <source>
        <dbReference type="EMBL" id="KAF9508780.1"/>
    </source>
</evidence>
<dbReference type="InterPro" id="IPR014748">
    <property type="entry name" value="Enoyl-CoA_hydra_C"/>
</dbReference>
<keyword evidence="4" id="KW-1185">Reference proteome</keyword>
<dbReference type="GO" id="GO:0016836">
    <property type="term" value="F:hydro-lyase activity"/>
    <property type="evidence" value="ECO:0007669"/>
    <property type="project" value="UniProtKB-ARBA"/>
</dbReference>
<accession>A0A9P6DSN2</accession>
<dbReference type="CDD" id="cd06558">
    <property type="entry name" value="crotonase-like"/>
    <property type="match status" value="1"/>
</dbReference>
<dbReference type="Proteomes" id="UP000886523">
    <property type="component" value="Unassembled WGS sequence"/>
</dbReference>
<dbReference type="GO" id="GO:0006635">
    <property type="term" value="P:fatty acid beta-oxidation"/>
    <property type="evidence" value="ECO:0007669"/>
    <property type="project" value="TreeGrafter"/>
</dbReference>
<dbReference type="PANTHER" id="PTHR11941">
    <property type="entry name" value="ENOYL-COA HYDRATASE-RELATED"/>
    <property type="match status" value="1"/>
</dbReference>
<dbReference type="InterPro" id="IPR001753">
    <property type="entry name" value="Enoyl-CoA_hydra/iso"/>
</dbReference>
<comment type="caution">
    <text evidence="3">The sequence shown here is derived from an EMBL/GenBank/DDBJ whole genome shotgun (WGS) entry which is preliminary data.</text>
</comment>
<dbReference type="FunFam" id="1.10.12.10:FF:000001">
    <property type="entry name" value="Probable enoyl-CoA hydratase, mitochondrial"/>
    <property type="match status" value="1"/>
</dbReference>
<evidence type="ECO:0008006" key="5">
    <source>
        <dbReference type="Google" id="ProtNLM"/>
    </source>
</evidence>
<evidence type="ECO:0000313" key="4">
    <source>
        <dbReference type="Proteomes" id="UP000886523"/>
    </source>
</evidence>
<dbReference type="PANTHER" id="PTHR11941:SF54">
    <property type="entry name" value="ENOYL-COA HYDRATASE, MITOCHONDRIAL"/>
    <property type="match status" value="1"/>
</dbReference>
<dbReference type="Pfam" id="PF00378">
    <property type="entry name" value="ECH_1"/>
    <property type="match status" value="1"/>
</dbReference>
<sequence length="253" mass="27367">MSEPLILRSVDDTGCVGILRLNKPKAHNALSSPLLAELYEALDSLDSDDKIRAIVLTGGERIFSAGADVKEFQPLTGVSAFKTDHLGPLAKKIPTIRKPIIAACCGYALGGGFELAMLCDTIYAGKSATFGQPELKIGTIPGMGGTQRLIRAIGKAKAMDMILTGKTISAEEAYSWGLVARVDWRFASARLIASYSGPIVMMAKEAINIAEETSLSQGLLFERRQFHATFGFEDNKEGVNAFIQKRTPDFQHK</sequence>
<dbReference type="Gene3D" id="3.90.226.10">
    <property type="entry name" value="2-enoyl-CoA Hydratase, Chain A, domain 1"/>
    <property type="match status" value="1"/>
</dbReference>
<organism evidence="3 4">
    <name type="scientific">Hydnum rufescens UP504</name>
    <dbReference type="NCBI Taxonomy" id="1448309"/>
    <lineage>
        <taxon>Eukaryota</taxon>
        <taxon>Fungi</taxon>
        <taxon>Dikarya</taxon>
        <taxon>Basidiomycota</taxon>
        <taxon>Agaricomycotina</taxon>
        <taxon>Agaricomycetes</taxon>
        <taxon>Cantharellales</taxon>
        <taxon>Hydnaceae</taxon>
        <taxon>Hydnum</taxon>
    </lineage>
</organism>
<dbReference type="FunFam" id="3.90.226.10:FF:000009">
    <property type="entry name" value="Carnitinyl-CoA dehydratase"/>
    <property type="match status" value="1"/>
</dbReference>
<keyword evidence="2" id="KW-0456">Lyase</keyword>
<dbReference type="AlphaFoldDB" id="A0A9P6DSN2"/>
<evidence type="ECO:0000256" key="1">
    <source>
        <dbReference type="ARBA" id="ARBA00005254"/>
    </source>
</evidence>
<dbReference type="EMBL" id="MU129050">
    <property type="protein sequence ID" value="KAF9508780.1"/>
    <property type="molecule type" value="Genomic_DNA"/>
</dbReference>
<dbReference type="OrthoDB" id="2018133at2759"/>
<dbReference type="GO" id="GO:0005739">
    <property type="term" value="C:mitochondrion"/>
    <property type="evidence" value="ECO:0007669"/>
    <property type="project" value="TreeGrafter"/>
</dbReference>
<reference evidence="3" key="1">
    <citation type="journal article" date="2020" name="Nat. Commun.">
        <title>Large-scale genome sequencing of mycorrhizal fungi provides insights into the early evolution of symbiotic traits.</title>
        <authorList>
            <person name="Miyauchi S."/>
            <person name="Kiss E."/>
            <person name="Kuo A."/>
            <person name="Drula E."/>
            <person name="Kohler A."/>
            <person name="Sanchez-Garcia M."/>
            <person name="Morin E."/>
            <person name="Andreopoulos B."/>
            <person name="Barry K.W."/>
            <person name="Bonito G."/>
            <person name="Buee M."/>
            <person name="Carver A."/>
            <person name="Chen C."/>
            <person name="Cichocki N."/>
            <person name="Clum A."/>
            <person name="Culley D."/>
            <person name="Crous P.W."/>
            <person name="Fauchery L."/>
            <person name="Girlanda M."/>
            <person name="Hayes R.D."/>
            <person name="Keri Z."/>
            <person name="LaButti K."/>
            <person name="Lipzen A."/>
            <person name="Lombard V."/>
            <person name="Magnuson J."/>
            <person name="Maillard F."/>
            <person name="Murat C."/>
            <person name="Nolan M."/>
            <person name="Ohm R.A."/>
            <person name="Pangilinan J."/>
            <person name="Pereira M.F."/>
            <person name="Perotto S."/>
            <person name="Peter M."/>
            <person name="Pfister S."/>
            <person name="Riley R."/>
            <person name="Sitrit Y."/>
            <person name="Stielow J.B."/>
            <person name="Szollosi G."/>
            <person name="Zifcakova L."/>
            <person name="Stursova M."/>
            <person name="Spatafora J.W."/>
            <person name="Tedersoo L."/>
            <person name="Vaario L.M."/>
            <person name="Yamada A."/>
            <person name="Yan M."/>
            <person name="Wang P."/>
            <person name="Xu J."/>
            <person name="Bruns T."/>
            <person name="Baldrian P."/>
            <person name="Vilgalys R."/>
            <person name="Dunand C."/>
            <person name="Henrissat B."/>
            <person name="Grigoriev I.V."/>
            <person name="Hibbett D."/>
            <person name="Nagy L.G."/>
            <person name="Martin F.M."/>
        </authorList>
    </citation>
    <scope>NUCLEOTIDE SEQUENCE</scope>
    <source>
        <strain evidence="3">UP504</strain>
    </source>
</reference>
<gene>
    <name evidence="3" type="ORF">BS47DRAFT_1377676</name>
</gene>
<comment type="similarity">
    <text evidence="1">Belongs to the enoyl-CoA hydratase/isomerase family.</text>
</comment>
<name>A0A9P6DSN2_9AGAM</name>
<dbReference type="Gene3D" id="1.10.12.10">
    <property type="entry name" value="Lyase 2-enoyl-coa Hydratase, Chain A, domain 2"/>
    <property type="match status" value="1"/>
</dbReference>
<dbReference type="InterPro" id="IPR029045">
    <property type="entry name" value="ClpP/crotonase-like_dom_sf"/>
</dbReference>
<dbReference type="SUPFAM" id="SSF52096">
    <property type="entry name" value="ClpP/crotonase"/>
    <property type="match status" value="1"/>
</dbReference>
<proteinExistence type="inferred from homology"/>